<proteinExistence type="predicted"/>
<reference evidence="1 2" key="1">
    <citation type="submission" date="2023-09" db="EMBL/GenBank/DDBJ databases">
        <authorList>
            <person name="Rey-Velasco X."/>
        </authorList>
    </citation>
    <scope>NUCLEOTIDE SEQUENCE [LARGE SCALE GENOMIC DNA]</scope>
    <source>
        <strain evidence="1 2">P007</strain>
    </source>
</reference>
<dbReference type="Proteomes" id="UP001250662">
    <property type="component" value="Unassembled WGS sequence"/>
</dbReference>
<name>A0ABU3BHA3_9FLAO</name>
<protein>
    <submittedName>
        <fullName evidence="1">Uncharacterized protein</fullName>
    </submittedName>
</protein>
<organism evidence="1 2">
    <name type="scientific">Croceitalea vernalis</name>
    <dbReference type="NCBI Taxonomy" id="3075599"/>
    <lineage>
        <taxon>Bacteria</taxon>
        <taxon>Pseudomonadati</taxon>
        <taxon>Bacteroidota</taxon>
        <taxon>Flavobacteriia</taxon>
        <taxon>Flavobacteriales</taxon>
        <taxon>Flavobacteriaceae</taxon>
        <taxon>Croceitalea</taxon>
    </lineage>
</organism>
<keyword evidence="2" id="KW-1185">Reference proteome</keyword>
<evidence type="ECO:0000313" key="1">
    <source>
        <dbReference type="EMBL" id="MDT0621519.1"/>
    </source>
</evidence>
<accession>A0ABU3BHA3</accession>
<dbReference type="RefSeq" id="WP_311387583.1">
    <property type="nucleotide sequence ID" value="NZ_JAVRHU010000002.1"/>
</dbReference>
<comment type="caution">
    <text evidence="1">The sequence shown here is derived from an EMBL/GenBank/DDBJ whole genome shotgun (WGS) entry which is preliminary data.</text>
</comment>
<gene>
    <name evidence="1" type="ORF">RM520_07775</name>
</gene>
<evidence type="ECO:0000313" key="2">
    <source>
        <dbReference type="Proteomes" id="UP001250662"/>
    </source>
</evidence>
<dbReference type="EMBL" id="JAVRHU010000002">
    <property type="protein sequence ID" value="MDT0621519.1"/>
    <property type="molecule type" value="Genomic_DNA"/>
</dbReference>
<sequence>MNTIGIIIYRFYDMEFLNKQIEARSKKKKSSLVRRQISCGIFQELDGLEESKSIKEDKSSS</sequence>